<keyword evidence="3" id="KW-1185">Reference proteome</keyword>
<dbReference type="InterPro" id="IPR050276">
    <property type="entry name" value="MshD_Acetyltransferase"/>
</dbReference>
<dbReference type="OrthoDB" id="9796129at2"/>
<feature type="domain" description="N-acetyltransferase" evidence="1">
    <location>
        <begin position="2"/>
        <end position="143"/>
    </location>
</feature>
<dbReference type="SUPFAM" id="SSF55729">
    <property type="entry name" value="Acyl-CoA N-acyltransferases (Nat)"/>
    <property type="match status" value="1"/>
</dbReference>
<dbReference type="InterPro" id="IPR000182">
    <property type="entry name" value="GNAT_dom"/>
</dbReference>
<organism evidence="2 3">
    <name type="scientific">Shimia abyssi</name>
    <dbReference type="NCBI Taxonomy" id="1662395"/>
    <lineage>
        <taxon>Bacteria</taxon>
        <taxon>Pseudomonadati</taxon>
        <taxon>Pseudomonadota</taxon>
        <taxon>Alphaproteobacteria</taxon>
        <taxon>Rhodobacterales</taxon>
        <taxon>Roseobacteraceae</taxon>
    </lineage>
</organism>
<protein>
    <submittedName>
        <fullName evidence="2">Acetyltransferase (GNAT) family protein</fullName>
    </submittedName>
</protein>
<keyword evidence="2" id="KW-0808">Transferase</keyword>
<sequence length="143" mass="15578">MSDVSYHRLTAANAHFLIGADVFDGPVIGEQLNRFVADDGHELVFALSEDVVIGFASGVVQFHPDKTPTFFVSEVDVAPEVQRRGIGTELCDRLLKIARDIGCEGALLATEVDNVPARALYRALKARETEGVVVYDWDGVMDA</sequence>
<name>A0A2P8FHQ8_9RHOB</name>
<dbReference type="PROSITE" id="PS51186">
    <property type="entry name" value="GNAT"/>
    <property type="match status" value="1"/>
</dbReference>
<dbReference type="RefSeq" id="WP_106607448.1">
    <property type="nucleotide sequence ID" value="NZ_PYGJ01000002.1"/>
</dbReference>
<dbReference type="PANTHER" id="PTHR43617">
    <property type="entry name" value="L-AMINO ACID N-ACETYLTRANSFERASE"/>
    <property type="match status" value="1"/>
</dbReference>
<dbReference type="InterPro" id="IPR016181">
    <property type="entry name" value="Acyl_CoA_acyltransferase"/>
</dbReference>
<dbReference type="AlphaFoldDB" id="A0A2P8FHQ8"/>
<comment type="caution">
    <text evidence="2">The sequence shown here is derived from an EMBL/GenBank/DDBJ whole genome shotgun (WGS) entry which is preliminary data.</text>
</comment>
<dbReference type="Pfam" id="PF00583">
    <property type="entry name" value="Acetyltransf_1"/>
    <property type="match status" value="1"/>
</dbReference>
<gene>
    <name evidence="2" type="ORF">CLV88_102383</name>
</gene>
<accession>A0A2P8FHQ8</accession>
<evidence type="ECO:0000313" key="3">
    <source>
        <dbReference type="Proteomes" id="UP000240418"/>
    </source>
</evidence>
<dbReference type="CDD" id="cd04301">
    <property type="entry name" value="NAT_SF"/>
    <property type="match status" value="1"/>
</dbReference>
<dbReference type="PANTHER" id="PTHR43617:SF20">
    <property type="entry name" value="N-ALPHA-ACETYLTRANSFERASE RIMI"/>
    <property type="match status" value="1"/>
</dbReference>
<reference evidence="2 3" key="1">
    <citation type="submission" date="2018-03" db="EMBL/GenBank/DDBJ databases">
        <title>Genomic Encyclopedia of Archaeal and Bacterial Type Strains, Phase II (KMG-II): from individual species to whole genera.</title>
        <authorList>
            <person name="Goeker M."/>
        </authorList>
    </citation>
    <scope>NUCLEOTIDE SEQUENCE [LARGE SCALE GENOMIC DNA]</scope>
    <source>
        <strain evidence="2 3">DSM 100673</strain>
    </source>
</reference>
<evidence type="ECO:0000259" key="1">
    <source>
        <dbReference type="PROSITE" id="PS51186"/>
    </source>
</evidence>
<proteinExistence type="predicted"/>
<evidence type="ECO:0000313" key="2">
    <source>
        <dbReference type="EMBL" id="PSL21263.1"/>
    </source>
</evidence>
<dbReference type="Proteomes" id="UP000240418">
    <property type="component" value="Unassembled WGS sequence"/>
</dbReference>
<dbReference type="Gene3D" id="3.40.630.30">
    <property type="match status" value="1"/>
</dbReference>
<dbReference type="GO" id="GO:0008999">
    <property type="term" value="F:protein-N-terminal-alanine acetyltransferase activity"/>
    <property type="evidence" value="ECO:0007669"/>
    <property type="project" value="TreeGrafter"/>
</dbReference>
<dbReference type="EMBL" id="PYGJ01000002">
    <property type="protein sequence ID" value="PSL21263.1"/>
    <property type="molecule type" value="Genomic_DNA"/>
</dbReference>